<reference evidence="6 7" key="1">
    <citation type="journal article" date="2020" name="Nature">
        <title>Bacterial chemolithoautotrophy via manganese oxidation.</title>
        <authorList>
            <person name="Yu H."/>
            <person name="Leadbetter J.R."/>
        </authorList>
    </citation>
    <scope>NUCLEOTIDE SEQUENCE [LARGE SCALE GENOMIC DNA]</scope>
    <source>
        <strain evidence="6 7">Mn-1</strain>
    </source>
</reference>
<dbReference type="InterPro" id="IPR051013">
    <property type="entry name" value="MBL_superfamily_lactonases"/>
</dbReference>
<evidence type="ECO:0000313" key="7">
    <source>
        <dbReference type="Proteomes" id="UP000534783"/>
    </source>
</evidence>
<evidence type="ECO:0000256" key="2">
    <source>
        <dbReference type="ARBA" id="ARBA00022723"/>
    </source>
</evidence>
<accession>A0A7X6DRA2</accession>
<sequence length="291" mass="32878">MGSTASRSRFDMKLGAFEIEPLTDGTFRLDGGAMFGVVPKVLWEKHHPADDRNRIHLELGVLLIRAHGMNILVDTGIGNKGDEKFNEIYAVNRTPSIEASLAKHGLAPADIALVINTHFHFDHAGGNTRRDDHGHIHPTFPRATYFIQKGEWEFANTPNERTRGSYLLENYEVLPKEGRLDLLEGDSEILKGVSVVRTPGHTEHHQSILVESNGEKALFIGDLIPTAAHLPLPYIMGYDLFPLTTMETKRELLAQAHEEHWLLIFQHDPKIRMGYLKKKEGRYQLEEVRVA</sequence>
<dbReference type="InterPro" id="IPR036866">
    <property type="entry name" value="RibonucZ/Hydroxyglut_hydro"/>
</dbReference>
<dbReference type="EMBL" id="VTOW01000002">
    <property type="protein sequence ID" value="NKE71926.1"/>
    <property type="molecule type" value="Genomic_DNA"/>
</dbReference>
<protein>
    <submittedName>
        <fullName evidence="6">MBL fold metallo-hydrolase</fullName>
    </submittedName>
</protein>
<keyword evidence="4" id="KW-0862">Zinc</keyword>
<evidence type="ECO:0000256" key="4">
    <source>
        <dbReference type="ARBA" id="ARBA00022833"/>
    </source>
</evidence>
<evidence type="ECO:0000259" key="5">
    <source>
        <dbReference type="SMART" id="SM00849"/>
    </source>
</evidence>
<name>A0A7X6DRA2_9BACT</name>
<dbReference type="GO" id="GO:0016787">
    <property type="term" value="F:hydrolase activity"/>
    <property type="evidence" value="ECO:0007669"/>
    <property type="project" value="UniProtKB-KW"/>
</dbReference>
<dbReference type="Gene3D" id="3.60.15.10">
    <property type="entry name" value="Ribonuclease Z/Hydroxyacylglutathione hydrolase-like"/>
    <property type="match status" value="1"/>
</dbReference>
<dbReference type="PANTHER" id="PTHR42978:SF6">
    <property type="entry name" value="QUORUM-QUENCHING LACTONASE YTNP-RELATED"/>
    <property type="match status" value="1"/>
</dbReference>
<keyword evidence="3 6" id="KW-0378">Hydrolase</keyword>
<feature type="domain" description="Metallo-beta-lactamase" evidence="5">
    <location>
        <begin position="58"/>
        <end position="267"/>
    </location>
</feature>
<dbReference type="CDD" id="cd16281">
    <property type="entry name" value="metallo-hydrolase-like_MBL-fold"/>
    <property type="match status" value="1"/>
</dbReference>
<dbReference type="Pfam" id="PF00753">
    <property type="entry name" value="Lactamase_B"/>
    <property type="match status" value="1"/>
</dbReference>
<keyword evidence="7" id="KW-1185">Reference proteome</keyword>
<dbReference type="GO" id="GO:0046872">
    <property type="term" value="F:metal ion binding"/>
    <property type="evidence" value="ECO:0007669"/>
    <property type="project" value="UniProtKB-KW"/>
</dbReference>
<gene>
    <name evidence="6" type="ORF">MNODULE_14350</name>
</gene>
<comment type="caution">
    <text evidence="6">The sequence shown here is derived from an EMBL/GenBank/DDBJ whole genome shotgun (WGS) entry which is preliminary data.</text>
</comment>
<dbReference type="InterPro" id="IPR001279">
    <property type="entry name" value="Metallo-B-lactamas"/>
</dbReference>
<dbReference type="AlphaFoldDB" id="A0A7X6DRA2"/>
<keyword evidence="2" id="KW-0479">Metal-binding</keyword>
<proteinExistence type="inferred from homology"/>
<dbReference type="SUPFAM" id="SSF56281">
    <property type="entry name" value="Metallo-hydrolase/oxidoreductase"/>
    <property type="match status" value="1"/>
</dbReference>
<evidence type="ECO:0000313" key="6">
    <source>
        <dbReference type="EMBL" id="NKE71926.1"/>
    </source>
</evidence>
<evidence type="ECO:0000256" key="1">
    <source>
        <dbReference type="ARBA" id="ARBA00007749"/>
    </source>
</evidence>
<dbReference type="SMART" id="SM00849">
    <property type="entry name" value="Lactamase_B"/>
    <property type="match status" value="1"/>
</dbReference>
<organism evidence="6 7">
    <name type="scientific">Candidatus Manganitrophus noduliformans</name>
    <dbReference type="NCBI Taxonomy" id="2606439"/>
    <lineage>
        <taxon>Bacteria</taxon>
        <taxon>Pseudomonadati</taxon>
        <taxon>Nitrospirota</taxon>
        <taxon>Nitrospiria</taxon>
        <taxon>Candidatus Troglogloeales</taxon>
        <taxon>Candidatus Manganitrophaceae</taxon>
        <taxon>Candidatus Manganitrophus</taxon>
    </lineage>
</organism>
<dbReference type="PANTHER" id="PTHR42978">
    <property type="entry name" value="QUORUM-QUENCHING LACTONASE YTNP-RELATED-RELATED"/>
    <property type="match status" value="1"/>
</dbReference>
<evidence type="ECO:0000256" key="3">
    <source>
        <dbReference type="ARBA" id="ARBA00022801"/>
    </source>
</evidence>
<dbReference type="RefSeq" id="WP_168060999.1">
    <property type="nucleotide sequence ID" value="NZ_VTOW01000002.1"/>
</dbReference>
<comment type="similarity">
    <text evidence="1">Belongs to the metallo-beta-lactamase superfamily.</text>
</comment>
<dbReference type="Proteomes" id="UP000534783">
    <property type="component" value="Unassembled WGS sequence"/>
</dbReference>